<dbReference type="Gene3D" id="2.120.10.30">
    <property type="entry name" value="TolB, C-terminal domain"/>
    <property type="match status" value="1"/>
</dbReference>
<sequence>MRGSRGVHRRATSTRPTLAGVSPRRLAPGQVARIHVHDIASGADAVVHESREVLFEAPNWAGEADGGVLLLNGDGVLWSLMPEPGSTAQRIAHENLPPINNDHVLDPRGGAIFLSADDGHIHRAPIAGGRAERVTSEPGVHHFLHGVSPDGERLAFVRMRDFSEPGRLAIVASEPGGRGDGAGGGTTIVDTGPGHLDGPEWSPDGAWISFNSERWARRPGHAQLARIPDPLARANAAGDEAHPVGPDDVERLLATDTVDWFPHLAPDGRHAVYLEFPPGTTGHPADLEVTLVVVDTADWSTPLARIPLPGGQGTINVPSWAPDSGRFAYVSYPCA</sequence>
<reference evidence="2 3" key="1">
    <citation type="submission" date="2019-06" db="EMBL/GenBank/DDBJ databases">
        <authorList>
            <person name="Li F."/>
        </authorList>
    </citation>
    <scope>NUCLEOTIDE SEQUENCE [LARGE SCALE GENOMIC DNA]</scope>
    <source>
        <strain evidence="2 3">10F1D-1</strain>
    </source>
</reference>
<keyword evidence="3" id="KW-1185">Reference proteome</keyword>
<feature type="compositionally biased region" description="Basic residues" evidence="1">
    <location>
        <begin position="1"/>
        <end position="12"/>
    </location>
</feature>
<dbReference type="InterPro" id="IPR011659">
    <property type="entry name" value="WD40"/>
</dbReference>
<proteinExistence type="predicted"/>
<dbReference type="Proteomes" id="UP000316252">
    <property type="component" value="Unassembled WGS sequence"/>
</dbReference>
<dbReference type="InterPro" id="IPR011042">
    <property type="entry name" value="6-blade_b-propeller_TolB-like"/>
</dbReference>
<gene>
    <name evidence="2" type="ORF">FJ657_15520</name>
</gene>
<evidence type="ECO:0000256" key="1">
    <source>
        <dbReference type="SAM" id="MobiDB-lite"/>
    </source>
</evidence>
<evidence type="ECO:0000313" key="3">
    <source>
        <dbReference type="Proteomes" id="UP000316252"/>
    </source>
</evidence>
<dbReference type="OrthoDB" id="262125at2"/>
<name>A0A506XW73_9MICO</name>
<protein>
    <submittedName>
        <fullName evidence="2">Biopolymer transporter Tol</fullName>
    </submittedName>
</protein>
<evidence type="ECO:0000313" key="2">
    <source>
        <dbReference type="EMBL" id="TPW74055.1"/>
    </source>
</evidence>
<accession>A0A506XW73</accession>
<dbReference type="EMBL" id="VHQG01000005">
    <property type="protein sequence ID" value="TPW74055.1"/>
    <property type="molecule type" value="Genomic_DNA"/>
</dbReference>
<feature type="region of interest" description="Disordered" evidence="1">
    <location>
        <begin position="1"/>
        <end position="23"/>
    </location>
</feature>
<comment type="caution">
    <text evidence="2">The sequence shown here is derived from an EMBL/GenBank/DDBJ whole genome shotgun (WGS) entry which is preliminary data.</text>
</comment>
<dbReference type="AlphaFoldDB" id="A0A506XW73"/>
<dbReference type="Pfam" id="PF07676">
    <property type="entry name" value="PD40"/>
    <property type="match status" value="2"/>
</dbReference>
<dbReference type="SUPFAM" id="SSF82171">
    <property type="entry name" value="DPP6 N-terminal domain-like"/>
    <property type="match status" value="1"/>
</dbReference>
<organism evidence="2 3">
    <name type="scientific">Schumannella soli</name>
    <dbReference type="NCBI Taxonomy" id="2590779"/>
    <lineage>
        <taxon>Bacteria</taxon>
        <taxon>Bacillati</taxon>
        <taxon>Actinomycetota</taxon>
        <taxon>Actinomycetes</taxon>
        <taxon>Micrococcales</taxon>
        <taxon>Microbacteriaceae</taxon>
        <taxon>Schumannella</taxon>
    </lineage>
</organism>